<feature type="transmembrane region" description="Helical" evidence="1">
    <location>
        <begin position="29"/>
        <end position="48"/>
    </location>
</feature>
<proteinExistence type="predicted"/>
<feature type="transmembrane region" description="Helical" evidence="1">
    <location>
        <begin position="154"/>
        <end position="177"/>
    </location>
</feature>
<reference evidence="2" key="1">
    <citation type="journal article" date="2013" name="FEMS Microbiol. Rev.">
        <title>Structural diversity in Salmonella O antigens and its genetic basis.</title>
        <authorList>
            <person name="Liu B."/>
            <person name="Knirel Y.A."/>
            <person name="Feng L."/>
            <person name="Perepelov A.V."/>
            <person name="Senchenkova S.N."/>
            <person name="Reeves P.R."/>
            <person name="Wang L."/>
        </authorList>
    </citation>
    <scope>NUCLEOTIDE SEQUENCE</scope>
    <source>
        <strain evidence="2">G1462</strain>
    </source>
</reference>
<protein>
    <submittedName>
        <fullName evidence="2">O-antigen polymerase</fullName>
    </submittedName>
</protein>
<feature type="transmembrane region" description="Helical" evidence="1">
    <location>
        <begin position="85"/>
        <end position="103"/>
    </location>
</feature>
<feature type="transmembrane region" description="Helical" evidence="1">
    <location>
        <begin position="189"/>
        <end position="213"/>
    </location>
</feature>
<dbReference type="Pfam" id="PF14897">
    <property type="entry name" value="EpsG"/>
    <property type="match status" value="1"/>
</dbReference>
<sequence>MIEGYVVYNSIFLLALLFGFMKNYCLRKYFLLCLFLVLWVPLATRYGIGRDYFSYVDIYKNVLVTRDGIEVGFYYLNYLLAYFGFHYQSIFILTSFITVYLSVKSFDREYTIVSIILFGVLVYLQAFSIVRQMLAVALCLYSCSLWNKGVKVKAIIFLMLAPLFHYSAVIIFILAIISRCVKIDTFKCLAMLGLSLIFVFVFNGIDFIFSNPILLNSKYGYYVTSAFNRPTEIGSGIGVAIALFLPFLIFMKASKIYKHNKNYNLMLLINLVYVVSFVLSLKIYIFARFTDALSFVLILLIPAALKISNTRGLYYNCMLSVVILHIMLFEVNLKANTIAAGDMSNSGLGIMPYSNIINAHMLKY</sequence>
<evidence type="ECO:0000256" key="1">
    <source>
        <dbReference type="SAM" id="Phobius"/>
    </source>
</evidence>
<feature type="transmembrane region" description="Helical" evidence="1">
    <location>
        <begin position="6"/>
        <end position="22"/>
    </location>
</feature>
<dbReference type="InterPro" id="IPR049458">
    <property type="entry name" value="EpsG-like"/>
</dbReference>
<feature type="transmembrane region" description="Helical" evidence="1">
    <location>
        <begin position="110"/>
        <end position="134"/>
    </location>
</feature>
<dbReference type="EMBL" id="JX975346">
    <property type="protein sequence ID" value="AFW04867.1"/>
    <property type="molecule type" value="Genomic_DNA"/>
</dbReference>
<accession>U3GLW3</accession>
<name>U3GLW3_SALER</name>
<keyword evidence="1" id="KW-1133">Transmembrane helix</keyword>
<keyword evidence="1" id="KW-0812">Transmembrane</keyword>
<feature type="transmembrane region" description="Helical" evidence="1">
    <location>
        <begin position="233"/>
        <end position="251"/>
    </location>
</feature>
<feature type="transmembrane region" description="Helical" evidence="1">
    <location>
        <begin position="263"/>
        <end position="279"/>
    </location>
</feature>
<dbReference type="AlphaFoldDB" id="U3GLW3"/>
<feature type="transmembrane region" description="Helical" evidence="1">
    <location>
        <begin position="285"/>
        <end position="305"/>
    </location>
</feature>
<gene>
    <name evidence="2" type="primary">wzy</name>
</gene>
<organism evidence="2">
    <name type="scientific">Salmonella enterica</name>
    <name type="common">Salmonella choleraesuis</name>
    <dbReference type="NCBI Taxonomy" id="28901"/>
    <lineage>
        <taxon>Bacteria</taxon>
        <taxon>Pseudomonadati</taxon>
        <taxon>Pseudomonadota</taxon>
        <taxon>Gammaproteobacteria</taxon>
        <taxon>Enterobacterales</taxon>
        <taxon>Enterobacteriaceae</taxon>
        <taxon>Salmonella</taxon>
    </lineage>
</organism>
<evidence type="ECO:0000313" key="2">
    <source>
        <dbReference type="EMBL" id="AFW04867.1"/>
    </source>
</evidence>
<keyword evidence="1" id="KW-0472">Membrane</keyword>
<feature type="transmembrane region" description="Helical" evidence="1">
    <location>
        <begin position="312"/>
        <end position="329"/>
    </location>
</feature>